<evidence type="ECO:0000313" key="1">
    <source>
        <dbReference type="EMBL" id="LAB35886.1"/>
    </source>
</evidence>
<reference evidence="1" key="1">
    <citation type="submission" date="2017-07" db="EMBL/GenBank/DDBJ databases">
        <authorList>
            <person name="Mikheyev A."/>
            <person name="Grau M."/>
        </authorList>
    </citation>
    <scope>NUCLEOTIDE SEQUENCE</scope>
    <source>
        <tissue evidence="1">Venom_gland</tissue>
    </source>
</reference>
<protein>
    <submittedName>
        <fullName evidence="1">Uncharacterized protein</fullName>
    </submittedName>
</protein>
<accession>A0A2D4MT46</accession>
<reference evidence="1" key="2">
    <citation type="submission" date="2017-11" db="EMBL/GenBank/DDBJ databases">
        <title>Coralsnake Venomics: Analyses of Venom Gland Transcriptomes and Proteomes of Six Brazilian Taxa.</title>
        <authorList>
            <person name="Aird S.D."/>
            <person name="Jorge da Silva N."/>
            <person name="Qiu L."/>
            <person name="Villar-Briones A."/>
            <person name="Aparecida-Saddi V."/>
            <person name="Campos-Telles M.P."/>
            <person name="Grau M."/>
            <person name="Mikheyev A.S."/>
        </authorList>
    </citation>
    <scope>NUCLEOTIDE SEQUENCE</scope>
    <source>
        <tissue evidence="1">Venom_gland</tissue>
    </source>
</reference>
<sequence length="106" mass="12466">MCPSIFKIIFQRMLIKQNADNIQLHNRMFCLDIIHRTTNRYISIVLFVHVVQLGMEKDFQPTQINSWKIKTVTLILVPVLYILHPMYGDISIPTKGREILHKFATN</sequence>
<dbReference type="AlphaFoldDB" id="A0A2D4MT46"/>
<name>A0A2D4MT46_9SAUR</name>
<organism evidence="1">
    <name type="scientific">Micrurus spixii</name>
    <name type="common">Amazon coral snake</name>
    <dbReference type="NCBI Taxonomy" id="129469"/>
    <lineage>
        <taxon>Eukaryota</taxon>
        <taxon>Metazoa</taxon>
        <taxon>Chordata</taxon>
        <taxon>Craniata</taxon>
        <taxon>Vertebrata</taxon>
        <taxon>Euteleostomi</taxon>
        <taxon>Lepidosauria</taxon>
        <taxon>Squamata</taxon>
        <taxon>Bifurcata</taxon>
        <taxon>Unidentata</taxon>
        <taxon>Episquamata</taxon>
        <taxon>Toxicofera</taxon>
        <taxon>Serpentes</taxon>
        <taxon>Colubroidea</taxon>
        <taxon>Elapidae</taxon>
        <taxon>Elapinae</taxon>
        <taxon>Micrurus</taxon>
    </lineage>
</organism>
<dbReference type="EMBL" id="IACM01117737">
    <property type="protein sequence ID" value="LAB35886.1"/>
    <property type="molecule type" value="Transcribed_RNA"/>
</dbReference>
<proteinExistence type="predicted"/>
<dbReference type="EMBL" id="IACM01117738">
    <property type="protein sequence ID" value="LAB35890.1"/>
    <property type="molecule type" value="Transcribed_RNA"/>
</dbReference>